<dbReference type="SUPFAM" id="SSF48264">
    <property type="entry name" value="Cytochrome P450"/>
    <property type="match status" value="1"/>
</dbReference>
<dbReference type="PANTHER" id="PTHR24291">
    <property type="entry name" value="CYTOCHROME P450 FAMILY 4"/>
    <property type="match status" value="1"/>
</dbReference>
<evidence type="ECO:0000256" key="6">
    <source>
        <dbReference type="ARBA" id="ARBA00023033"/>
    </source>
</evidence>
<organism evidence="9 10">
    <name type="scientific">Ktedonosporobacter rubrisoli</name>
    <dbReference type="NCBI Taxonomy" id="2509675"/>
    <lineage>
        <taxon>Bacteria</taxon>
        <taxon>Bacillati</taxon>
        <taxon>Chloroflexota</taxon>
        <taxon>Ktedonobacteria</taxon>
        <taxon>Ktedonobacterales</taxon>
        <taxon>Ktedonosporobacteraceae</taxon>
        <taxon>Ktedonosporobacter</taxon>
    </lineage>
</organism>
<dbReference type="Proteomes" id="UP000290365">
    <property type="component" value="Chromosome"/>
</dbReference>
<evidence type="ECO:0000256" key="3">
    <source>
        <dbReference type="ARBA" id="ARBA00022723"/>
    </source>
</evidence>
<dbReference type="OrthoDB" id="140159at2"/>
<keyword evidence="4 8" id="KW-0560">Oxidoreductase</keyword>
<dbReference type="PANTHER" id="PTHR24291:SF50">
    <property type="entry name" value="BIFUNCTIONAL ALBAFLAVENONE MONOOXYGENASE_TERPENE SYNTHASE"/>
    <property type="match status" value="1"/>
</dbReference>
<reference evidence="9 10" key="1">
    <citation type="submission" date="2019-01" db="EMBL/GenBank/DDBJ databases">
        <title>Ktedonosporobacter rubrisoli SCAWS-G2.</title>
        <authorList>
            <person name="Huang Y."/>
            <person name="Yan B."/>
        </authorList>
    </citation>
    <scope>NUCLEOTIDE SEQUENCE [LARGE SCALE GENOMIC DNA]</scope>
    <source>
        <strain evidence="9 10">SCAWS-G2</strain>
    </source>
</reference>
<dbReference type="GO" id="GO:0016705">
    <property type="term" value="F:oxidoreductase activity, acting on paired donors, with incorporation or reduction of molecular oxygen"/>
    <property type="evidence" value="ECO:0007669"/>
    <property type="project" value="InterPro"/>
</dbReference>
<dbReference type="PROSITE" id="PS00086">
    <property type="entry name" value="CYTOCHROME_P450"/>
    <property type="match status" value="1"/>
</dbReference>
<keyword evidence="10" id="KW-1185">Reference proteome</keyword>
<comment type="cofactor">
    <cofactor evidence="7">
        <name>heme</name>
        <dbReference type="ChEBI" id="CHEBI:30413"/>
    </cofactor>
</comment>
<keyword evidence="3 7" id="KW-0479">Metal-binding</keyword>
<dbReference type="Pfam" id="PF00067">
    <property type="entry name" value="p450"/>
    <property type="match status" value="1"/>
</dbReference>
<evidence type="ECO:0000256" key="2">
    <source>
        <dbReference type="ARBA" id="ARBA00022617"/>
    </source>
</evidence>
<proteinExistence type="inferred from homology"/>
<dbReference type="Gene3D" id="1.10.630.10">
    <property type="entry name" value="Cytochrome P450"/>
    <property type="match status" value="1"/>
</dbReference>
<accession>A0A4P6K416</accession>
<evidence type="ECO:0000313" key="10">
    <source>
        <dbReference type="Proteomes" id="UP000290365"/>
    </source>
</evidence>
<name>A0A4P6K416_KTERU</name>
<keyword evidence="5 7" id="KW-0408">Iron</keyword>
<evidence type="ECO:0000256" key="7">
    <source>
        <dbReference type="PIRSR" id="PIRSR602401-1"/>
    </source>
</evidence>
<dbReference type="InterPro" id="IPR001128">
    <property type="entry name" value="Cyt_P450"/>
</dbReference>
<feature type="binding site" description="axial binding residue" evidence="7">
    <location>
        <position position="399"/>
    </location>
    <ligand>
        <name>heme</name>
        <dbReference type="ChEBI" id="CHEBI:30413"/>
    </ligand>
    <ligandPart>
        <name>Fe</name>
        <dbReference type="ChEBI" id="CHEBI:18248"/>
    </ligandPart>
</feature>
<evidence type="ECO:0000256" key="1">
    <source>
        <dbReference type="ARBA" id="ARBA00010617"/>
    </source>
</evidence>
<gene>
    <name evidence="9" type="ORF">EPA93_45260</name>
</gene>
<dbReference type="EMBL" id="CP035758">
    <property type="protein sequence ID" value="QBD82795.1"/>
    <property type="molecule type" value="Genomic_DNA"/>
</dbReference>
<evidence type="ECO:0000256" key="4">
    <source>
        <dbReference type="ARBA" id="ARBA00023002"/>
    </source>
</evidence>
<evidence type="ECO:0000256" key="5">
    <source>
        <dbReference type="ARBA" id="ARBA00023004"/>
    </source>
</evidence>
<evidence type="ECO:0000256" key="8">
    <source>
        <dbReference type="RuleBase" id="RU000461"/>
    </source>
</evidence>
<dbReference type="GO" id="GO:0020037">
    <property type="term" value="F:heme binding"/>
    <property type="evidence" value="ECO:0007669"/>
    <property type="project" value="InterPro"/>
</dbReference>
<evidence type="ECO:0000313" key="9">
    <source>
        <dbReference type="EMBL" id="QBD82795.1"/>
    </source>
</evidence>
<protein>
    <submittedName>
        <fullName evidence="9">Cytochrome P450</fullName>
    </submittedName>
</protein>
<dbReference type="KEGG" id="kbs:EPA93_45260"/>
<comment type="similarity">
    <text evidence="1 8">Belongs to the cytochrome P450 family.</text>
</comment>
<keyword evidence="6 8" id="KW-0503">Monooxygenase</keyword>
<dbReference type="InterPro" id="IPR036396">
    <property type="entry name" value="Cyt_P450_sf"/>
</dbReference>
<dbReference type="InterPro" id="IPR002401">
    <property type="entry name" value="Cyt_P450_E_grp-I"/>
</dbReference>
<dbReference type="RefSeq" id="WP_129893864.1">
    <property type="nucleotide sequence ID" value="NZ_CP035758.1"/>
</dbReference>
<sequence>MRQTRSLPPGPRSPLLGSVVTMQKDPIGFTLGCWRDYGDVVSTRFLLSQLAILLYHPDHAKYVMQNPAKYDKRISVIQGVKVLMGEGLFTNDDEKTWRVQRRLFQPLFQQKNMPLFDALITSTTQSLLSEWQAYVKSGQVIDMEQEMRKFILRTIARTLFSIDLETSIQTQIDYHLQTMVPLLSDYMNFPFPPLSIPTTRNVRLKRAVQALDAIIYSLIERYKAAAHTPAHDLLSLLLAVRHEDGHPLNDKQVRDEVVTFLLGGHDTTAHTLAFTWYALSRYPDVEKKFSEELDAVLGGRLPTIEDLPRLSYTHMIIDEVLRLYPSAFALVRRAVEDDEIAGYHVPKNSLMIPIPYAVQRHPDFWENPDEFDPERFATDQEKRFPHIAYMPFGSGPHLCVAKYFGTMMVQLALVTIAQQYRLQLAPTPPVELLFRISLRSRHGIPMSISAR</sequence>
<dbReference type="GO" id="GO:0004497">
    <property type="term" value="F:monooxygenase activity"/>
    <property type="evidence" value="ECO:0007669"/>
    <property type="project" value="UniProtKB-KW"/>
</dbReference>
<dbReference type="GO" id="GO:0005506">
    <property type="term" value="F:iron ion binding"/>
    <property type="evidence" value="ECO:0007669"/>
    <property type="project" value="InterPro"/>
</dbReference>
<dbReference type="InterPro" id="IPR017972">
    <property type="entry name" value="Cyt_P450_CS"/>
</dbReference>
<dbReference type="PRINTS" id="PR00385">
    <property type="entry name" value="P450"/>
</dbReference>
<keyword evidence="2 7" id="KW-0349">Heme</keyword>
<dbReference type="PRINTS" id="PR00463">
    <property type="entry name" value="EP450I"/>
</dbReference>
<dbReference type="AlphaFoldDB" id="A0A4P6K416"/>
<dbReference type="InterPro" id="IPR050196">
    <property type="entry name" value="Cytochrome_P450_Monoox"/>
</dbReference>